<dbReference type="Proteomes" id="UP000018721">
    <property type="component" value="Unassembled WGS sequence"/>
</dbReference>
<dbReference type="AlphaFoldDB" id="V9FZD7"/>
<gene>
    <name evidence="1" type="ORF">F443_01250</name>
</gene>
<sequence length="111" mass="12317">MPTKLGPEAINEDNFTMWKTEGKMFGLMLNIPNSILLMPPEKVSKALVRINSMLDQATTSQQNIRKLLGSLRHVVTCIPSAKPFLQQLSGLTWGPRRYGPIPVTAAARDDL</sequence>
<reference evidence="1 2" key="1">
    <citation type="submission" date="2013-11" db="EMBL/GenBank/DDBJ databases">
        <title>The Genome Sequence of Phytophthora parasitica P1569.</title>
        <authorList>
            <consortium name="The Broad Institute Genomics Platform"/>
            <person name="Russ C."/>
            <person name="Tyler B."/>
            <person name="Panabieres F."/>
            <person name="Shan W."/>
            <person name="Tripathy S."/>
            <person name="Grunwald N."/>
            <person name="Machado M."/>
            <person name="Johnson C.S."/>
            <person name="Arredondo F."/>
            <person name="Hong C."/>
            <person name="Coffey M."/>
            <person name="Young S.K."/>
            <person name="Zeng Q."/>
            <person name="Gargeya S."/>
            <person name="Fitzgerald M."/>
            <person name="Abouelleil A."/>
            <person name="Alvarado L."/>
            <person name="Chapman S.B."/>
            <person name="Gainer-Dewar J."/>
            <person name="Goldberg J."/>
            <person name="Griggs A."/>
            <person name="Gujja S."/>
            <person name="Hansen M."/>
            <person name="Howarth C."/>
            <person name="Imamovic A."/>
            <person name="Ireland A."/>
            <person name="Larimer J."/>
            <person name="McCowan C."/>
            <person name="Murphy C."/>
            <person name="Pearson M."/>
            <person name="Poon T.W."/>
            <person name="Priest M."/>
            <person name="Roberts A."/>
            <person name="Saif S."/>
            <person name="Shea T."/>
            <person name="Sykes S."/>
            <person name="Wortman J."/>
            <person name="Nusbaum C."/>
            <person name="Birren B."/>
        </authorList>
    </citation>
    <scope>NUCLEOTIDE SEQUENCE [LARGE SCALE GENOMIC DNA]</scope>
    <source>
        <strain evidence="1 2">P1569</strain>
    </source>
</reference>
<protein>
    <submittedName>
        <fullName evidence="1">Uncharacterized protein</fullName>
    </submittedName>
</protein>
<dbReference type="EMBL" id="ANIZ01000191">
    <property type="protein sequence ID" value="ETI56158.1"/>
    <property type="molecule type" value="Genomic_DNA"/>
</dbReference>
<accession>V9FZD7</accession>
<evidence type="ECO:0000313" key="1">
    <source>
        <dbReference type="EMBL" id="ETI56158.1"/>
    </source>
</evidence>
<dbReference type="HOGENOM" id="CLU_2042776_0_0_1"/>
<keyword evidence="2" id="KW-1185">Reference proteome</keyword>
<organism evidence="1 2">
    <name type="scientific">Phytophthora nicotianae P1569</name>
    <dbReference type="NCBI Taxonomy" id="1317065"/>
    <lineage>
        <taxon>Eukaryota</taxon>
        <taxon>Sar</taxon>
        <taxon>Stramenopiles</taxon>
        <taxon>Oomycota</taxon>
        <taxon>Peronosporomycetes</taxon>
        <taxon>Peronosporales</taxon>
        <taxon>Peronosporaceae</taxon>
        <taxon>Phytophthora</taxon>
    </lineage>
</organism>
<name>V9FZD7_PHYNI</name>
<evidence type="ECO:0000313" key="2">
    <source>
        <dbReference type="Proteomes" id="UP000018721"/>
    </source>
</evidence>
<proteinExistence type="predicted"/>
<comment type="caution">
    <text evidence="1">The sequence shown here is derived from an EMBL/GenBank/DDBJ whole genome shotgun (WGS) entry which is preliminary data.</text>
</comment>